<keyword evidence="7" id="KW-0732">Signal</keyword>
<dbReference type="OrthoDB" id="77911at2759"/>
<evidence type="ECO:0000256" key="2">
    <source>
        <dbReference type="ARBA" id="ARBA00013194"/>
    </source>
</evidence>
<comment type="catalytic activity">
    <reaction evidence="1 5">
        <text>[protein]-peptidylproline (omega=180) = [protein]-peptidylproline (omega=0)</text>
        <dbReference type="Rhea" id="RHEA:16237"/>
        <dbReference type="Rhea" id="RHEA-COMP:10747"/>
        <dbReference type="Rhea" id="RHEA-COMP:10748"/>
        <dbReference type="ChEBI" id="CHEBI:83833"/>
        <dbReference type="ChEBI" id="CHEBI:83834"/>
        <dbReference type="EC" id="5.2.1.8"/>
    </reaction>
</comment>
<dbReference type="SUPFAM" id="SSF54534">
    <property type="entry name" value="FKBP-like"/>
    <property type="match status" value="1"/>
</dbReference>
<evidence type="ECO:0000256" key="3">
    <source>
        <dbReference type="ARBA" id="ARBA00023110"/>
    </source>
</evidence>
<keyword evidence="4 5" id="KW-0413">Isomerase</keyword>
<dbReference type="GO" id="GO:0003755">
    <property type="term" value="F:peptidyl-prolyl cis-trans isomerase activity"/>
    <property type="evidence" value="ECO:0007669"/>
    <property type="project" value="UniProtKB-KW"/>
</dbReference>
<dbReference type="GO" id="GO:0005783">
    <property type="term" value="C:endoplasmic reticulum"/>
    <property type="evidence" value="ECO:0007669"/>
    <property type="project" value="TreeGrafter"/>
</dbReference>
<evidence type="ECO:0000256" key="1">
    <source>
        <dbReference type="ARBA" id="ARBA00000971"/>
    </source>
</evidence>
<name>A0A7T8H1D5_CALRO</name>
<evidence type="ECO:0000313" key="10">
    <source>
        <dbReference type="Proteomes" id="UP000595437"/>
    </source>
</evidence>
<proteinExistence type="predicted"/>
<dbReference type="PANTHER" id="PTHR45779">
    <property type="entry name" value="PEPTIDYLPROLYL ISOMERASE"/>
    <property type="match status" value="1"/>
</dbReference>
<dbReference type="InterPro" id="IPR044609">
    <property type="entry name" value="FKBP2/11"/>
</dbReference>
<protein>
    <recommendedName>
        <fullName evidence="2 5">peptidylprolyl isomerase</fullName>
        <ecNumber evidence="2 5">5.2.1.8</ecNumber>
    </recommendedName>
</protein>
<dbReference type="FunFam" id="3.10.50.40:FF:000006">
    <property type="entry name" value="Peptidyl-prolyl cis-trans isomerase"/>
    <property type="match status" value="1"/>
</dbReference>
<evidence type="ECO:0000256" key="4">
    <source>
        <dbReference type="ARBA" id="ARBA00023235"/>
    </source>
</evidence>
<feature type="domain" description="PPIase FKBP-type" evidence="8">
    <location>
        <begin position="47"/>
        <end position="135"/>
    </location>
</feature>
<dbReference type="InterPro" id="IPR046357">
    <property type="entry name" value="PPIase_dom_sf"/>
</dbReference>
<accession>A0A7T8H1D5</accession>
<evidence type="ECO:0000259" key="8">
    <source>
        <dbReference type="PROSITE" id="PS50059"/>
    </source>
</evidence>
<dbReference type="EMBL" id="CP045900">
    <property type="protein sequence ID" value="QQP41659.1"/>
    <property type="molecule type" value="Genomic_DNA"/>
</dbReference>
<dbReference type="PROSITE" id="PS50059">
    <property type="entry name" value="FKBP_PPIASE"/>
    <property type="match status" value="1"/>
</dbReference>
<dbReference type="EC" id="5.2.1.8" evidence="2 5"/>
<dbReference type="InterPro" id="IPR001179">
    <property type="entry name" value="PPIase_FKBP_dom"/>
</dbReference>
<dbReference type="Gene3D" id="3.10.50.40">
    <property type="match status" value="1"/>
</dbReference>
<feature type="signal peptide" evidence="7">
    <location>
        <begin position="1"/>
        <end position="23"/>
    </location>
</feature>
<dbReference type="AlphaFoldDB" id="A0A7T8H1D5"/>
<keyword evidence="10" id="KW-1185">Reference proteome</keyword>
<reference evidence="9" key="1">
    <citation type="journal article" name="Sci. Data">
        <title>Chromosome-scale genome assembly of the sea louse Caligus rogercresseyi by SMRT sequencing and Hi-C analysis.</title>
        <authorList>
            <person name="Gallardo-Escarate C."/>
            <person name="Valenzuela-Munoz V."/>
            <person name="Nunez-Acuna G."/>
            <person name="Valenzuela-Miranda D."/>
            <person name="Goncalves A.T."/>
            <person name="Escobar-Sepulveda H."/>
            <person name="Liachko I."/>
            <person name="Nelson B."/>
            <person name="Roberts S."/>
            <person name="Warren W."/>
        </authorList>
    </citation>
    <scope>NUCLEOTIDE SEQUENCE</scope>
    <source>
        <tissue evidence="9">Whole tissue</tissue>
    </source>
</reference>
<organism evidence="9 10">
    <name type="scientific">Caligus rogercresseyi</name>
    <name type="common">Sea louse</name>
    <dbReference type="NCBI Taxonomy" id="217165"/>
    <lineage>
        <taxon>Eukaryota</taxon>
        <taxon>Metazoa</taxon>
        <taxon>Ecdysozoa</taxon>
        <taxon>Arthropoda</taxon>
        <taxon>Crustacea</taxon>
        <taxon>Multicrustacea</taxon>
        <taxon>Hexanauplia</taxon>
        <taxon>Copepoda</taxon>
        <taxon>Siphonostomatoida</taxon>
        <taxon>Caligidae</taxon>
        <taxon>Caligus</taxon>
    </lineage>
</organism>
<feature type="chain" id="PRO_5030843437" description="peptidylprolyl isomerase" evidence="7">
    <location>
        <begin position="24"/>
        <end position="176"/>
    </location>
</feature>
<keyword evidence="3 5" id="KW-0697">Rotamase</keyword>
<gene>
    <name evidence="9" type="ORF">FKW44_016102</name>
</gene>
<evidence type="ECO:0000256" key="5">
    <source>
        <dbReference type="PROSITE-ProRule" id="PRU00277"/>
    </source>
</evidence>
<sequence length="176" mass="18986">MTQGPPLWLISACLLLLISGAFPHSPRLQVDVTREMNCADSRKAREGDKVTVHYGGFLRDGTKFDSSFDRSKPFTFPLGEGKVIPGWDQGLLDVCPGEERHLVVPADLAYGDRGAGDVIPPGATLLFDIVVVRVERVPKPQEEKKGDPQHIQKQKATTTSPSCCCCGGGQGAGKNQ</sequence>
<evidence type="ECO:0000256" key="6">
    <source>
        <dbReference type="SAM" id="MobiDB-lite"/>
    </source>
</evidence>
<dbReference type="PANTHER" id="PTHR45779:SF7">
    <property type="entry name" value="PEPTIDYLPROLYL ISOMERASE"/>
    <property type="match status" value="1"/>
</dbReference>
<evidence type="ECO:0000313" key="9">
    <source>
        <dbReference type="EMBL" id="QQP41659.1"/>
    </source>
</evidence>
<dbReference type="Pfam" id="PF00254">
    <property type="entry name" value="FKBP_C"/>
    <property type="match status" value="1"/>
</dbReference>
<feature type="region of interest" description="Disordered" evidence="6">
    <location>
        <begin position="140"/>
        <end position="176"/>
    </location>
</feature>
<feature type="compositionally biased region" description="Basic and acidic residues" evidence="6">
    <location>
        <begin position="140"/>
        <end position="150"/>
    </location>
</feature>
<dbReference type="Proteomes" id="UP000595437">
    <property type="component" value="Chromosome 11"/>
</dbReference>
<evidence type="ECO:0000256" key="7">
    <source>
        <dbReference type="SAM" id="SignalP"/>
    </source>
</evidence>